<dbReference type="SUPFAM" id="SSF103473">
    <property type="entry name" value="MFS general substrate transporter"/>
    <property type="match status" value="1"/>
</dbReference>
<feature type="transmembrane region" description="Helical" evidence="2">
    <location>
        <begin position="50"/>
        <end position="69"/>
    </location>
</feature>
<keyword evidence="2" id="KW-1133">Transmembrane helix</keyword>
<evidence type="ECO:0000313" key="4">
    <source>
        <dbReference type="Proteomes" id="UP001339962"/>
    </source>
</evidence>
<evidence type="ECO:0000313" key="3">
    <source>
        <dbReference type="EMBL" id="MED5052393.1"/>
    </source>
</evidence>
<dbReference type="EMBL" id="JARTLI010000019">
    <property type="protein sequence ID" value="MED5052393.1"/>
    <property type="molecule type" value="Genomic_DNA"/>
</dbReference>
<keyword evidence="2" id="KW-0472">Membrane</keyword>
<feature type="transmembrane region" description="Helical" evidence="2">
    <location>
        <begin position="12"/>
        <end position="38"/>
    </location>
</feature>
<dbReference type="PANTHER" id="PTHR23526:SF2">
    <property type="entry name" value="MAJOR FACILITATOR SUPERFAMILY (MFS) PROFILE DOMAIN-CONTAINING PROTEIN"/>
    <property type="match status" value="1"/>
</dbReference>
<feature type="transmembrane region" description="Helical" evidence="2">
    <location>
        <begin position="276"/>
        <end position="296"/>
    </location>
</feature>
<accession>A0ABD5IX36</accession>
<dbReference type="Pfam" id="PF07690">
    <property type="entry name" value="MFS_1"/>
    <property type="match status" value="1"/>
</dbReference>
<gene>
    <name evidence="3" type="ORF">P9850_11050</name>
</gene>
<proteinExistence type="predicted"/>
<dbReference type="Proteomes" id="UP001339962">
    <property type="component" value="Unassembled WGS sequence"/>
</dbReference>
<dbReference type="AlphaFoldDB" id="A0ABD5IX36"/>
<feature type="transmembrane region" description="Helical" evidence="2">
    <location>
        <begin position="216"/>
        <end position="242"/>
    </location>
</feature>
<evidence type="ECO:0000256" key="1">
    <source>
        <dbReference type="ARBA" id="ARBA00004651"/>
    </source>
</evidence>
<protein>
    <submittedName>
        <fullName evidence="3">MFS transporter</fullName>
    </submittedName>
</protein>
<comment type="subcellular location">
    <subcellularLocation>
        <location evidence="1">Cell membrane</location>
        <topology evidence="1">Multi-pass membrane protein</topology>
    </subcellularLocation>
</comment>
<feature type="transmembrane region" description="Helical" evidence="2">
    <location>
        <begin position="302"/>
        <end position="328"/>
    </location>
</feature>
<name>A0ABD5IX36_9BACL</name>
<dbReference type="InterPro" id="IPR036259">
    <property type="entry name" value="MFS_trans_sf"/>
</dbReference>
<evidence type="ECO:0000256" key="2">
    <source>
        <dbReference type="SAM" id="Phobius"/>
    </source>
</evidence>
<dbReference type="PANTHER" id="PTHR23526">
    <property type="entry name" value="INTEGRAL MEMBRANE TRANSPORT PROTEIN-RELATED"/>
    <property type="match status" value="1"/>
</dbReference>
<dbReference type="InterPro" id="IPR052528">
    <property type="entry name" value="Sugar_transport-like"/>
</dbReference>
<feature type="transmembrane region" description="Helical" evidence="2">
    <location>
        <begin position="142"/>
        <end position="163"/>
    </location>
</feature>
<dbReference type="InterPro" id="IPR011701">
    <property type="entry name" value="MFS"/>
</dbReference>
<dbReference type="RefSeq" id="WP_183186916.1">
    <property type="nucleotide sequence ID" value="NZ_JACIDF010000007.1"/>
</dbReference>
<comment type="caution">
    <text evidence="3">The sequence shown here is derived from an EMBL/GenBank/DDBJ whole genome shotgun (WGS) entry which is preliminary data.</text>
</comment>
<feature type="transmembrane region" description="Helical" evidence="2">
    <location>
        <begin position="248"/>
        <end position="267"/>
    </location>
</feature>
<feature type="transmembrane region" description="Helical" evidence="2">
    <location>
        <begin position="373"/>
        <end position="395"/>
    </location>
</feature>
<organism evidence="3 4">
    <name type="scientific">Anoxybacteroides rupiense</name>
    <dbReference type="NCBI Taxonomy" id="311460"/>
    <lineage>
        <taxon>Bacteria</taxon>
        <taxon>Bacillati</taxon>
        <taxon>Bacillota</taxon>
        <taxon>Bacilli</taxon>
        <taxon>Bacillales</taxon>
        <taxon>Anoxybacillaceae</taxon>
        <taxon>Anoxybacteroides</taxon>
    </lineage>
</organism>
<feature type="transmembrane region" description="Helical" evidence="2">
    <location>
        <begin position="349"/>
        <end position="367"/>
    </location>
</feature>
<feature type="transmembrane region" description="Helical" evidence="2">
    <location>
        <begin position="169"/>
        <end position="190"/>
    </location>
</feature>
<sequence length="407" mass="46221">MKGFLRDVSPEATYYLAMTGLFSFGNALSGMFLQIFIWRLDRTFTLLAQYSFYTSLFILCSFYFCAWLARKTSPMATMRWGIAGYFLSYLLALVLRDALIHHLLLLGLLQGLAISLFSVGMHMANLDMATNRGRDRFLYMQGLVAAIGGVAGPLVSGAVISWFDQMLGYYLVFFMACVFFGLAAIVSLRIPERPVELQSRLLAVLLHAPKEWKRMYLVMLGDGIASGVYVTFLISMMMYQVAGGEWKLGVFQMMSELVSIVSLVILARRSRPDQRMLVYTIGTLGIWLGSLFLAYQPTMLSLMLFVLMKPIALNMMNTTINALIYAAIEKDPRYKQMQLDYITVREIPLGLGRMAGVFIFFMMRNYLDFDQLLPVSFSLFPLIYVAMIPVLYLIWHKNQTEAGRTLT</sequence>
<reference evidence="3 4" key="1">
    <citation type="submission" date="2023-03" db="EMBL/GenBank/DDBJ databases">
        <title>Bacillus Genome Sequencing.</title>
        <authorList>
            <person name="Dunlap C."/>
        </authorList>
    </citation>
    <scope>NUCLEOTIDE SEQUENCE [LARGE SCALE GENOMIC DNA]</scope>
    <source>
        <strain evidence="3 4">NRS-38</strain>
    </source>
</reference>
<dbReference type="Gene3D" id="1.20.1250.20">
    <property type="entry name" value="MFS general substrate transporter like domains"/>
    <property type="match status" value="1"/>
</dbReference>
<feature type="transmembrane region" description="Helical" evidence="2">
    <location>
        <begin position="76"/>
        <end position="94"/>
    </location>
</feature>
<keyword evidence="2" id="KW-0812">Transmembrane</keyword>
<dbReference type="GO" id="GO:0005886">
    <property type="term" value="C:plasma membrane"/>
    <property type="evidence" value="ECO:0007669"/>
    <property type="project" value="UniProtKB-SubCell"/>
</dbReference>
<feature type="transmembrane region" description="Helical" evidence="2">
    <location>
        <begin position="100"/>
        <end position="121"/>
    </location>
</feature>